<evidence type="ECO:0000313" key="2">
    <source>
        <dbReference type="EMBL" id="EMP36399.1"/>
    </source>
</evidence>
<evidence type="ECO:0000313" key="3">
    <source>
        <dbReference type="Proteomes" id="UP000031443"/>
    </source>
</evidence>
<gene>
    <name evidence="2" type="ORF">UY3_06381</name>
</gene>
<reference evidence="3" key="1">
    <citation type="journal article" date="2013" name="Nat. Genet.">
        <title>The draft genomes of soft-shell turtle and green sea turtle yield insights into the development and evolution of the turtle-specific body plan.</title>
        <authorList>
            <person name="Wang Z."/>
            <person name="Pascual-Anaya J."/>
            <person name="Zadissa A."/>
            <person name="Li W."/>
            <person name="Niimura Y."/>
            <person name="Huang Z."/>
            <person name="Li C."/>
            <person name="White S."/>
            <person name="Xiong Z."/>
            <person name="Fang D."/>
            <person name="Wang B."/>
            <person name="Ming Y."/>
            <person name="Chen Y."/>
            <person name="Zheng Y."/>
            <person name="Kuraku S."/>
            <person name="Pignatelli M."/>
            <person name="Herrero J."/>
            <person name="Beal K."/>
            <person name="Nozawa M."/>
            <person name="Li Q."/>
            <person name="Wang J."/>
            <person name="Zhang H."/>
            <person name="Yu L."/>
            <person name="Shigenobu S."/>
            <person name="Wang J."/>
            <person name="Liu J."/>
            <person name="Flicek P."/>
            <person name="Searle S."/>
            <person name="Wang J."/>
            <person name="Kuratani S."/>
            <person name="Yin Y."/>
            <person name="Aken B."/>
            <person name="Zhang G."/>
            <person name="Irie N."/>
        </authorList>
    </citation>
    <scope>NUCLEOTIDE SEQUENCE [LARGE SCALE GENOMIC DNA]</scope>
</reference>
<proteinExistence type="predicted"/>
<evidence type="ECO:0000256" key="1">
    <source>
        <dbReference type="SAM" id="MobiDB-lite"/>
    </source>
</evidence>
<sequence length="276" mass="29092">MEPALILALEQRSDSAPSTTGSVRKALQVLSTSRHQSPAKKPKRATRGRSPTSRKGKERAGEEPRPLLDGSTPLSGSRAPAHVEQSSPFLTIPATVDGDEGLCQFEVPSMPEALQAAQEILTLLVPPTPALAVPKPRSKSALGPFRVPASTAPLPIAGDIPPVLASMEPSCLGLWEAGSEKPCSGPWAPTAGFEALVTWHRPAEACPPGMSIETDPLGLQHLGTSPATDRWNGVTGPTPDGTRRRDANPLNWEDSINDRPTPTPSPTLDPSTCQTV</sequence>
<keyword evidence="3" id="KW-1185">Reference proteome</keyword>
<protein>
    <submittedName>
        <fullName evidence="2">Uncharacterized protein</fullName>
    </submittedName>
</protein>
<feature type="compositionally biased region" description="Basic residues" evidence="1">
    <location>
        <begin position="37"/>
        <end position="57"/>
    </location>
</feature>
<dbReference type="EMBL" id="KB525358">
    <property type="protein sequence ID" value="EMP36399.1"/>
    <property type="molecule type" value="Genomic_DNA"/>
</dbReference>
<accession>M7BGS0</accession>
<feature type="region of interest" description="Disordered" evidence="1">
    <location>
        <begin position="217"/>
        <end position="276"/>
    </location>
</feature>
<name>M7BGS0_CHEMY</name>
<organism evidence="2 3">
    <name type="scientific">Chelonia mydas</name>
    <name type="common">Green sea-turtle</name>
    <name type="synonym">Chelonia agassizi</name>
    <dbReference type="NCBI Taxonomy" id="8469"/>
    <lineage>
        <taxon>Eukaryota</taxon>
        <taxon>Metazoa</taxon>
        <taxon>Chordata</taxon>
        <taxon>Craniata</taxon>
        <taxon>Vertebrata</taxon>
        <taxon>Euteleostomi</taxon>
        <taxon>Archelosauria</taxon>
        <taxon>Testudinata</taxon>
        <taxon>Testudines</taxon>
        <taxon>Cryptodira</taxon>
        <taxon>Durocryptodira</taxon>
        <taxon>Americhelydia</taxon>
        <taxon>Chelonioidea</taxon>
        <taxon>Cheloniidae</taxon>
        <taxon>Chelonia</taxon>
    </lineage>
</organism>
<dbReference type="Proteomes" id="UP000031443">
    <property type="component" value="Unassembled WGS sequence"/>
</dbReference>
<feature type="region of interest" description="Disordered" evidence="1">
    <location>
        <begin position="1"/>
        <end position="86"/>
    </location>
</feature>
<dbReference type="AlphaFoldDB" id="M7BGS0"/>